<evidence type="ECO:0000313" key="3">
    <source>
        <dbReference type="EMBL" id="APZ96192.1"/>
    </source>
</evidence>
<feature type="domain" description="DUF1549" evidence="1">
    <location>
        <begin position="49"/>
        <end position="237"/>
    </location>
</feature>
<dbReference type="EMBL" id="CP017641">
    <property type="protein sequence ID" value="APZ96192.1"/>
    <property type="molecule type" value="Genomic_DNA"/>
</dbReference>
<dbReference type="AlphaFoldDB" id="A0A1P8WQ61"/>
<dbReference type="Proteomes" id="UP000187735">
    <property type="component" value="Chromosome"/>
</dbReference>
<dbReference type="InterPro" id="IPR011444">
    <property type="entry name" value="DUF1549"/>
</dbReference>
<dbReference type="PANTHER" id="PTHR35889">
    <property type="entry name" value="CYCLOINULO-OLIGOSACCHARIDE FRUCTANOTRANSFERASE-RELATED"/>
    <property type="match status" value="1"/>
</dbReference>
<evidence type="ECO:0008006" key="5">
    <source>
        <dbReference type="Google" id="ProtNLM"/>
    </source>
</evidence>
<dbReference type="KEGG" id="fmr:Fuma_05860"/>
<evidence type="ECO:0000313" key="4">
    <source>
        <dbReference type="Proteomes" id="UP000187735"/>
    </source>
</evidence>
<reference evidence="3 4" key="1">
    <citation type="journal article" date="2016" name="Front. Microbiol.">
        <title>Fuerstia marisgermanicae gen. nov., sp. nov., an Unusual Member of the Phylum Planctomycetes from the German Wadden Sea.</title>
        <authorList>
            <person name="Kohn T."/>
            <person name="Heuer A."/>
            <person name="Jogler M."/>
            <person name="Vollmers J."/>
            <person name="Boedeker C."/>
            <person name="Bunk B."/>
            <person name="Rast P."/>
            <person name="Borchert D."/>
            <person name="Glockner I."/>
            <person name="Freese H.M."/>
            <person name="Klenk H.P."/>
            <person name="Overmann J."/>
            <person name="Kaster A.K."/>
            <person name="Rohde M."/>
            <person name="Wiegand S."/>
            <person name="Jogler C."/>
        </authorList>
    </citation>
    <scope>NUCLEOTIDE SEQUENCE [LARGE SCALE GENOMIC DNA]</scope>
    <source>
        <strain evidence="3 4">NH11</strain>
    </source>
</reference>
<sequence length="564" mass="64283">MKPIAILFSLCVVGLLLLLVIKAGEADAPPRAEPVQLADRNIDASVSRVNAALRQHWKDEGLEPAELADELTVFRRLSLALHGTIPSLEEINSFNADSPDDRIERWLLKMLADKRFHDYFSDRLARVLSGVEEGQFVIFRRDRLRDWLSEQLRADRPWPEITTELIAADGLWTSNGAANFITAASIPDEGLDESKLAGRTVRAFLGQRIDCAQCHDHPFDTWKQNDFEGLAAFFGRARVTIGGVIDDPTSDDDKPVEYKVIDPGEQDGRVVAPRVPFHEEWMQEDGSRRQRLASWVIHPDNRRFERAIANRVWGLMFGRSWYDPVDDLGHPAEDAADHDLLDVVGREFRNNGGRLHFLIRLIAQSDAFRQKSEVSWADEDLYSQMSREWAVFPLVRLRPEQIIGTMVQAGSVKTIDRNSNLFVRFMRFNNESDFLKAYGDAEDDELLQQSGTIPQALLRMNGKFTRELTNTRLFSAAGQILNYSGDDEAVVQNCFLACLSRYPSEQERKYFVERLRAAERDGKQLPAEAESTDENGEAEFLSKEDAVRDMYWVLFNSPGFSWNR</sequence>
<gene>
    <name evidence="3" type="ORF">Fuma_05860</name>
</gene>
<dbReference type="OrthoDB" id="289126at2"/>
<dbReference type="PANTHER" id="PTHR35889:SF3">
    <property type="entry name" value="F-BOX DOMAIN-CONTAINING PROTEIN"/>
    <property type="match status" value="1"/>
</dbReference>
<feature type="domain" description="DUF1553" evidence="2">
    <location>
        <begin position="288"/>
        <end position="512"/>
    </location>
</feature>
<evidence type="ECO:0000259" key="2">
    <source>
        <dbReference type="Pfam" id="PF07587"/>
    </source>
</evidence>
<dbReference type="Pfam" id="PF07587">
    <property type="entry name" value="PSD1"/>
    <property type="match status" value="1"/>
</dbReference>
<organism evidence="3 4">
    <name type="scientific">Fuerstiella marisgermanici</name>
    <dbReference type="NCBI Taxonomy" id="1891926"/>
    <lineage>
        <taxon>Bacteria</taxon>
        <taxon>Pseudomonadati</taxon>
        <taxon>Planctomycetota</taxon>
        <taxon>Planctomycetia</taxon>
        <taxon>Planctomycetales</taxon>
        <taxon>Planctomycetaceae</taxon>
        <taxon>Fuerstiella</taxon>
    </lineage>
</organism>
<accession>A0A1P8WQ61</accession>
<dbReference type="RefSeq" id="WP_158521177.1">
    <property type="nucleotide sequence ID" value="NZ_CP017641.1"/>
</dbReference>
<proteinExistence type="predicted"/>
<dbReference type="STRING" id="1891926.Fuma_05860"/>
<dbReference type="Pfam" id="PF07583">
    <property type="entry name" value="PSCyt2"/>
    <property type="match status" value="1"/>
</dbReference>
<dbReference type="InterPro" id="IPR022655">
    <property type="entry name" value="DUF1553"/>
</dbReference>
<protein>
    <recommendedName>
        <fullName evidence="5">DUF1553 domain-containing protein</fullName>
    </recommendedName>
</protein>
<keyword evidence="4" id="KW-1185">Reference proteome</keyword>
<evidence type="ECO:0000259" key="1">
    <source>
        <dbReference type="Pfam" id="PF07583"/>
    </source>
</evidence>
<name>A0A1P8WQ61_9PLAN</name>